<proteinExistence type="predicted"/>
<evidence type="ECO:0000313" key="1">
    <source>
        <dbReference type="EMBL" id="PAV82674.1"/>
    </source>
</evidence>
<comment type="caution">
    <text evidence="1">The sequence shown here is derived from an EMBL/GenBank/DDBJ whole genome shotgun (WGS) entry which is preliminary data.</text>
</comment>
<sequence length="75" mass="8306">MLISPITENRCCITLLNRSAISPLLEPNFCQKVNQPIDFCPPAQLPFSCDWLSTSVICFGICELEIRVTTASSKS</sequence>
<organism evidence="1 2">
    <name type="scientific">Diploscapter pachys</name>
    <dbReference type="NCBI Taxonomy" id="2018661"/>
    <lineage>
        <taxon>Eukaryota</taxon>
        <taxon>Metazoa</taxon>
        <taxon>Ecdysozoa</taxon>
        <taxon>Nematoda</taxon>
        <taxon>Chromadorea</taxon>
        <taxon>Rhabditida</taxon>
        <taxon>Rhabditina</taxon>
        <taxon>Rhabditomorpha</taxon>
        <taxon>Rhabditoidea</taxon>
        <taxon>Rhabditidae</taxon>
        <taxon>Diploscapter</taxon>
    </lineage>
</organism>
<dbReference type="Proteomes" id="UP000218231">
    <property type="component" value="Unassembled WGS sequence"/>
</dbReference>
<reference evidence="1 2" key="1">
    <citation type="journal article" date="2017" name="Curr. Biol.">
        <title>Genome architecture and evolution of a unichromosomal asexual nematode.</title>
        <authorList>
            <person name="Fradin H."/>
            <person name="Zegar C."/>
            <person name="Gutwein M."/>
            <person name="Lucas J."/>
            <person name="Kovtun M."/>
            <person name="Corcoran D."/>
            <person name="Baugh L.R."/>
            <person name="Kiontke K."/>
            <person name="Gunsalus K."/>
            <person name="Fitch D.H."/>
            <person name="Piano F."/>
        </authorList>
    </citation>
    <scope>NUCLEOTIDE SEQUENCE [LARGE SCALE GENOMIC DNA]</scope>
    <source>
        <strain evidence="1">PF1309</strain>
    </source>
</reference>
<gene>
    <name evidence="1" type="ORF">WR25_23481</name>
</gene>
<keyword evidence="2" id="KW-1185">Reference proteome</keyword>
<name>A0A2A2L952_9BILA</name>
<accession>A0A2A2L952</accession>
<dbReference type="AlphaFoldDB" id="A0A2A2L952"/>
<dbReference type="OrthoDB" id="5875338at2759"/>
<evidence type="ECO:0000313" key="2">
    <source>
        <dbReference type="Proteomes" id="UP000218231"/>
    </source>
</evidence>
<dbReference type="EMBL" id="LIAE01007035">
    <property type="protein sequence ID" value="PAV82674.1"/>
    <property type="molecule type" value="Genomic_DNA"/>
</dbReference>
<protein>
    <submittedName>
        <fullName evidence="1">Uncharacterized protein</fullName>
    </submittedName>
</protein>